<dbReference type="EMBL" id="JAVDPF010000041">
    <property type="protein sequence ID" value="KAL1867960.1"/>
    <property type="molecule type" value="Genomic_DNA"/>
</dbReference>
<feature type="compositionally biased region" description="Polar residues" evidence="1">
    <location>
        <begin position="202"/>
        <end position="213"/>
    </location>
</feature>
<evidence type="ECO:0000313" key="3">
    <source>
        <dbReference type="EMBL" id="KAL1867960.1"/>
    </source>
</evidence>
<feature type="region of interest" description="Disordered" evidence="1">
    <location>
        <begin position="202"/>
        <end position="240"/>
    </location>
</feature>
<gene>
    <name evidence="3" type="primary">PMU1_2</name>
    <name evidence="3" type="ORF">Plec18167_008426</name>
</gene>
<reference evidence="3 4" key="1">
    <citation type="journal article" date="2024" name="IMA Fungus">
        <title>IMA Genome - F19 : A genome assembly and annotation guide to empower mycologists, including annotated draft genome sequences of Ceratocystis pirilliformis, Diaporthe australafricana, Fusarium ophioides, Paecilomyces lecythidis, and Sporothrix stenoceras.</title>
        <authorList>
            <person name="Aylward J."/>
            <person name="Wilson A.M."/>
            <person name="Visagie C.M."/>
            <person name="Spraker J."/>
            <person name="Barnes I."/>
            <person name="Buitendag C."/>
            <person name="Ceriani C."/>
            <person name="Del Mar Angel L."/>
            <person name="du Plessis D."/>
            <person name="Fuchs T."/>
            <person name="Gasser K."/>
            <person name="Kramer D."/>
            <person name="Li W."/>
            <person name="Munsamy K."/>
            <person name="Piso A."/>
            <person name="Price J.L."/>
            <person name="Sonnekus B."/>
            <person name="Thomas C."/>
            <person name="van der Nest A."/>
            <person name="van Dijk A."/>
            <person name="van Heerden A."/>
            <person name="van Vuuren N."/>
            <person name="Yilmaz N."/>
            <person name="Duong T.A."/>
            <person name="van der Merwe N.A."/>
            <person name="Wingfield M.J."/>
            <person name="Wingfield B.D."/>
        </authorList>
    </citation>
    <scope>NUCLEOTIDE SEQUENCE [LARGE SCALE GENOMIC DNA]</scope>
    <source>
        <strain evidence="3 4">CMW 18167</strain>
    </source>
</reference>
<keyword evidence="2" id="KW-0812">Transmembrane</keyword>
<protein>
    <submittedName>
        <fullName evidence="3">Phosphoglycerate mutase pmu1</fullName>
    </submittedName>
</protein>
<keyword evidence="2" id="KW-1133">Transmembrane helix</keyword>
<evidence type="ECO:0000256" key="2">
    <source>
        <dbReference type="SAM" id="Phobius"/>
    </source>
</evidence>
<organism evidence="3 4">
    <name type="scientific">Paecilomyces lecythidis</name>
    <dbReference type="NCBI Taxonomy" id="3004212"/>
    <lineage>
        <taxon>Eukaryota</taxon>
        <taxon>Fungi</taxon>
        <taxon>Dikarya</taxon>
        <taxon>Ascomycota</taxon>
        <taxon>Pezizomycotina</taxon>
        <taxon>Eurotiomycetes</taxon>
        <taxon>Eurotiomycetidae</taxon>
        <taxon>Eurotiales</taxon>
        <taxon>Thermoascaceae</taxon>
        <taxon>Paecilomyces</taxon>
    </lineage>
</organism>
<accession>A0ABR3WX45</accession>
<comment type="caution">
    <text evidence="3">The sequence shown here is derived from an EMBL/GenBank/DDBJ whole genome shotgun (WGS) entry which is preliminary data.</text>
</comment>
<feature type="compositionally biased region" description="Polar residues" evidence="1">
    <location>
        <begin position="470"/>
        <end position="488"/>
    </location>
</feature>
<dbReference type="Proteomes" id="UP001583193">
    <property type="component" value="Unassembled WGS sequence"/>
</dbReference>
<sequence>MSASRRQWLSSMATKASTTSHYLDMDTDFQFLGCDMDSEMVSSLYDFDSTFGPLEGLEGLEGFENQAESGSDSINGVMSSYQTIGDSFESNSTSPQSGSDFTTPCDNAYLSPYEAPLDADEQSFLQLTSTIRQLVHAKADTSPNYASNKVKRRDAAISLHLQLLKDSPVEESCFVSDSFVSGYSFDPCSEFLSCADSPVSRLNSSSMESSARGTKSPSTPSSSVCTSKPENQRPASRRTNGAVELVLDLNMNETASGPKKQKPRTQAQKESYIAARRNGACEKHRKQHKRCHCFDSVSPVSPRVSAVRKSRAQDRPSPTAVIQDRNNKTLQFVQASYEALEQATSTVAESVDTHLSLTETYTCLFPGCTFTSHTVPSLERHYSRHSTGSSPTFLSTTDTQPVRSYVLHTPQYVERPVRESSFSDTNAVSAPESISVHTQGGLPPRHLETHVIPHSSPTAGVPGVPGSRPQPDNSSSHTRMVPDSNNSGSRGGSEQYASPQELWRDRHTQPQKSVPLESPSEQNAAQDSRKTGGNTAITWLAKGYAEFVYSAFIAISFTWFLSAVSEWLQNFRTMSMVMLSSRLPHIHGHLV</sequence>
<feature type="region of interest" description="Disordered" evidence="1">
    <location>
        <begin position="252"/>
        <end position="271"/>
    </location>
</feature>
<name>A0ABR3WX45_9EURO</name>
<evidence type="ECO:0000256" key="1">
    <source>
        <dbReference type="SAM" id="MobiDB-lite"/>
    </source>
</evidence>
<feature type="transmembrane region" description="Helical" evidence="2">
    <location>
        <begin position="547"/>
        <end position="568"/>
    </location>
</feature>
<keyword evidence="4" id="KW-1185">Reference proteome</keyword>
<keyword evidence="2" id="KW-0472">Membrane</keyword>
<feature type="compositionally biased region" description="Polar residues" evidence="1">
    <location>
        <begin position="519"/>
        <end position="531"/>
    </location>
</feature>
<feature type="region of interest" description="Disordered" evidence="1">
    <location>
        <begin position="416"/>
        <end position="531"/>
    </location>
</feature>
<feature type="compositionally biased region" description="Low complexity" evidence="1">
    <location>
        <begin position="214"/>
        <end position="229"/>
    </location>
</feature>
<evidence type="ECO:0000313" key="4">
    <source>
        <dbReference type="Proteomes" id="UP001583193"/>
    </source>
</evidence>
<proteinExistence type="predicted"/>